<evidence type="ECO:0000256" key="4">
    <source>
        <dbReference type="ARBA" id="ARBA00022692"/>
    </source>
</evidence>
<keyword evidence="2 8" id="KW-0813">Transport</keyword>
<dbReference type="RefSeq" id="WP_006797926.1">
    <property type="nucleotide sequence ID" value="NZ_GL891979.1"/>
</dbReference>
<sequence length="1067" mass="118430">MKRILYLLFFLCIIPYAAFAQAYQISGLVTDAKDGSPLPGVAVQTQDRVATMTDADGLYSIKANKGDILTFSLIGMKRQEVKVESEKSINIAMEDENINLDEVVVIGYGTVKKRDLSGAVGQVKADDLLKGNPMSSINQALQGKMAGVSVIQNDGAPGAGISILVRGANSFKTNSQPLYIVDGVPYDVASMPTNGLQNGNNQTANALANINPHDIESIEVLKDASATAIYGSRGANGVVLITTKRGQLGSEKIEFTANFSMSNRSKKMDVLDPVTYARYVNEGVTNRKLYDGVSYFMLPYPGAWSYRYDANNNILTDTGKYLPGPEDFQNLGMRTDQYGNTTSVMSTDWQDGIFQTAYSQEYNISVSGASDKGWHSFSGNFMDQTGIIVNSAYKRYSLRTNLGRKLRSWLEVGTNLSYTNSITDFAKTNSSESSVVRSALIFPPTYDPLVGRQESNELNWLAANPYVYVRNTTDQLRSNNVFSSSYIEVKFTDYLKFRQNLGLSYSANNRYTFYSRLTQEGYPPTNGRIGQSDNWWQGTTAESIMTFEKTFNKVHALNLVAGFTFEEANWGNKSVSGYNLPTDITGPYNIGSALTIETPSSGRGMSRMVSLLGRANYIYNDKYIVTASYRRDGSSRFIEGNKFANFASGALAWRISEEKFIKDLNIFDNLKLRLSYGQTGNQGINSYQTLARLGTNNYPIGSSQVSGFSEDVYNGALNPNLKWETTDQYNAGLDISFLKGRINLTADYYYKKTKDLLQNVSIPSNSGFRNMWSNAGWVKNNGLELTGKFYAVTTKDFSWDIDANISFNKNEIGGLAGDQFADPLWYAASNVFIQRNGVPIGAMYGYVEDGLYDNEAEVRANPIYANAADAVVKSMVGEIKYRDLDGDGAITAHGDRTIIGDANPDFVYGITNNLRWKGFSLSFFFQGSVGNDVYNANLMDITMTNIANIPRWAYERRWTPDNRDNAEWPKAISGGYTREWKISDRYVEDGSYLRLKNLNIGYTFNPKFKAIGDVQVYASATNLFTITGYKWFDPDVNAFGGDMSRRGVDLNSYPSSRTFSLGLKVGF</sequence>
<evidence type="ECO:0000259" key="11">
    <source>
        <dbReference type="Pfam" id="PF00593"/>
    </source>
</evidence>
<protein>
    <recommendedName>
        <fullName evidence="15">TonB-dependent receptor plug domain-containing protein</fullName>
    </recommendedName>
</protein>
<evidence type="ECO:0000256" key="6">
    <source>
        <dbReference type="ARBA" id="ARBA00023136"/>
    </source>
</evidence>
<dbReference type="OrthoDB" id="9768177at2"/>
<dbReference type="Pfam" id="PF00593">
    <property type="entry name" value="TonB_dep_Rec_b-barrel"/>
    <property type="match status" value="1"/>
</dbReference>
<dbReference type="SUPFAM" id="SSF49464">
    <property type="entry name" value="Carboxypeptidase regulatory domain-like"/>
    <property type="match status" value="1"/>
</dbReference>
<dbReference type="eggNOG" id="COG1629">
    <property type="taxonomic scope" value="Bacteria"/>
</dbReference>
<dbReference type="Pfam" id="PF07715">
    <property type="entry name" value="Plug"/>
    <property type="match status" value="1"/>
</dbReference>
<dbReference type="Gene3D" id="2.170.130.10">
    <property type="entry name" value="TonB-dependent receptor, plug domain"/>
    <property type="match status" value="1"/>
</dbReference>
<proteinExistence type="inferred from homology"/>
<keyword evidence="7 8" id="KW-0998">Cell outer membrane</keyword>
<dbReference type="Proteomes" id="UP000004913">
    <property type="component" value="Unassembled WGS sequence"/>
</dbReference>
<dbReference type="Pfam" id="PF13715">
    <property type="entry name" value="CarbopepD_reg_2"/>
    <property type="match status" value="1"/>
</dbReference>
<reference evidence="13 14" key="1">
    <citation type="submission" date="2011-04" db="EMBL/GenBank/DDBJ databases">
        <title>The Genome Sequence of Dysgonomonas gadei ATCC BAA-286.</title>
        <authorList>
            <consortium name="The Broad Institute Genome Sequencing Platform"/>
            <person name="Earl A."/>
            <person name="Ward D."/>
            <person name="Feldgarden M."/>
            <person name="Gevers D."/>
            <person name="Pudlo N."/>
            <person name="Martens E."/>
            <person name="Allen-Vercoe E."/>
            <person name="Young S.K."/>
            <person name="Zeng Q."/>
            <person name="Gargeya S."/>
            <person name="Fitzgerald M."/>
            <person name="Haas B."/>
            <person name="Abouelleil A."/>
            <person name="Alvarado L."/>
            <person name="Arachchi H.M."/>
            <person name="Berlin A."/>
            <person name="Brown A."/>
            <person name="Chapman S.B."/>
            <person name="Chen Z."/>
            <person name="Dunbar C."/>
            <person name="Freedman E."/>
            <person name="Gearin G."/>
            <person name="Gellesch M."/>
            <person name="Goldberg J."/>
            <person name="Griggs A."/>
            <person name="Gujja S."/>
            <person name="Heiman D."/>
            <person name="Howarth C."/>
            <person name="Larson L."/>
            <person name="Lui A."/>
            <person name="MacDonald P.J.P."/>
            <person name="Mehta T."/>
            <person name="Montmayeur A."/>
            <person name="Murphy C."/>
            <person name="Neiman D."/>
            <person name="Pearson M."/>
            <person name="Priest M."/>
            <person name="Roberts A."/>
            <person name="Saif S."/>
            <person name="Shea T."/>
            <person name="Shenoy N."/>
            <person name="Sisk P."/>
            <person name="Stolte C."/>
            <person name="Sykes S."/>
            <person name="Yandava C."/>
            <person name="Wortman J."/>
            <person name="Nusbaum C."/>
            <person name="Birren B."/>
        </authorList>
    </citation>
    <scope>NUCLEOTIDE SEQUENCE [LARGE SCALE GENOMIC DNA]</scope>
    <source>
        <strain evidence="13 14">ATCC BAA-286</strain>
    </source>
</reference>
<evidence type="ECO:0000256" key="10">
    <source>
        <dbReference type="SAM" id="SignalP"/>
    </source>
</evidence>
<evidence type="ECO:0000256" key="5">
    <source>
        <dbReference type="ARBA" id="ARBA00023077"/>
    </source>
</evidence>
<comment type="subcellular location">
    <subcellularLocation>
        <location evidence="1 8">Cell outer membrane</location>
        <topology evidence="1 8">Multi-pass membrane protein</topology>
    </subcellularLocation>
</comment>
<evidence type="ECO:0000259" key="12">
    <source>
        <dbReference type="Pfam" id="PF07715"/>
    </source>
</evidence>
<keyword evidence="3 8" id="KW-1134">Transmembrane beta strand</keyword>
<dbReference type="InterPro" id="IPR023997">
    <property type="entry name" value="TonB-dep_OMP_SusC/RagA_CS"/>
</dbReference>
<dbReference type="HOGENOM" id="CLU_004317_0_2_10"/>
<feature type="chain" id="PRO_5003328359" description="TonB-dependent receptor plug domain-containing protein" evidence="10">
    <location>
        <begin position="21"/>
        <end position="1067"/>
    </location>
</feature>
<dbReference type="InterPro" id="IPR037066">
    <property type="entry name" value="Plug_dom_sf"/>
</dbReference>
<dbReference type="Gene3D" id="2.40.170.20">
    <property type="entry name" value="TonB-dependent receptor, beta-barrel domain"/>
    <property type="match status" value="1"/>
</dbReference>
<dbReference type="SUPFAM" id="SSF56935">
    <property type="entry name" value="Porins"/>
    <property type="match status" value="1"/>
</dbReference>
<dbReference type="InterPro" id="IPR023996">
    <property type="entry name" value="TonB-dep_OMP_SusC/RagA"/>
</dbReference>
<dbReference type="PROSITE" id="PS52016">
    <property type="entry name" value="TONB_DEPENDENT_REC_3"/>
    <property type="match status" value="1"/>
</dbReference>
<dbReference type="InterPro" id="IPR036942">
    <property type="entry name" value="Beta-barrel_TonB_sf"/>
</dbReference>
<evidence type="ECO:0000256" key="7">
    <source>
        <dbReference type="ARBA" id="ARBA00023237"/>
    </source>
</evidence>
<dbReference type="FunFam" id="2.170.130.10:FF:000008">
    <property type="entry name" value="SusC/RagA family TonB-linked outer membrane protein"/>
    <property type="match status" value="1"/>
</dbReference>
<accession>F5ITK4</accession>
<evidence type="ECO:0000256" key="8">
    <source>
        <dbReference type="PROSITE-ProRule" id="PRU01360"/>
    </source>
</evidence>
<name>F5ITK4_9BACT</name>
<feature type="domain" description="TonB-dependent receptor plug" evidence="12">
    <location>
        <begin position="112"/>
        <end position="238"/>
    </location>
</feature>
<feature type="signal peptide" evidence="10">
    <location>
        <begin position="1"/>
        <end position="20"/>
    </location>
</feature>
<evidence type="ECO:0000313" key="14">
    <source>
        <dbReference type="Proteomes" id="UP000004913"/>
    </source>
</evidence>
<keyword evidence="5 9" id="KW-0798">TonB box</keyword>
<keyword evidence="6 8" id="KW-0472">Membrane</keyword>
<dbReference type="InterPro" id="IPR012910">
    <property type="entry name" value="Plug_dom"/>
</dbReference>
<keyword evidence="10" id="KW-0732">Signal</keyword>
<dbReference type="EMBL" id="ADLV01000006">
    <property type="protein sequence ID" value="EGJ99388.1"/>
    <property type="molecule type" value="Genomic_DNA"/>
</dbReference>
<feature type="domain" description="TonB-dependent receptor-like beta-barrel" evidence="11">
    <location>
        <begin position="456"/>
        <end position="1023"/>
    </location>
</feature>
<dbReference type="STRING" id="742766.HMPREF9455_00421"/>
<dbReference type="InterPro" id="IPR039426">
    <property type="entry name" value="TonB-dep_rcpt-like"/>
</dbReference>
<evidence type="ECO:0000256" key="9">
    <source>
        <dbReference type="RuleBase" id="RU003357"/>
    </source>
</evidence>
<keyword evidence="4 8" id="KW-0812">Transmembrane</keyword>
<gene>
    <name evidence="13" type="ORF">HMPREF9455_00421</name>
</gene>
<evidence type="ECO:0000313" key="13">
    <source>
        <dbReference type="EMBL" id="EGJ99388.1"/>
    </source>
</evidence>
<dbReference type="InterPro" id="IPR008969">
    <property type="entry name" value="CarboxyPept-like_regulatory"/>
</dbReference>
<comment type="caution">
    <text evidence="13">The sequence shown here is derived from an EMBL/GenBank/DDBJ whole genome shotgun (WGS) entry which is preliminary data.</text>
</comment>
<evidence type="ECO:0000256" key="1">
    <source>
        <dbReference type="ARBA" id="ARBA00004571"/>
    </source>
</evidence>
<dbReference type="NCBIfam" id="TIGR04056">
    <property type="entry name" value="OMP_RagA_SusC"/>
    <property type="match status" value="1"/>
</dbReference>
<organism evidence="13 14">
    <name type="scientific">Dysgonomonas gadei ATCC BAA-286</name>
    <dbReference type="NCBI Taxonomy" id="742766"/>
    <lineage>
        <taxon>Bacteria</taxon>
        <taxon>Pseudomonadati</taxon>
        <taxon>Bacteroidota</taxon>
        <taxon>Bacteroidia</taxon>
        <taxon>Bacteroidales</taxon>
        <taxon>Dysgonomonadaceae</taxon>
        <taxon>Dysgonomonas</taxon>
    </lineage>
</organism>
<evidence type="ECO:0008006" key="15">
    <source>
        <dbReference type="Google" id="ProtNLM"/>
    </source>
</evidence>
<dbReference type="Gene3D" id="2.60.40.1120">
    <property type="entry name" value="Carboxypeptidase-like, regulatory domain"/>
    <property type="match status" value="1"/>
</dbReference>
<keyword evidence="14" id="KW-1185">Reference proteome</keyword>
<comment type="similarity">
    <text evidence="8 9">Belongs to the TonB-dependent receptor family.</text>
</comment>
<dbReference type="GO" id="GO:0009279">
    <property type="term" value="C:cell outer membrane"/>
    <property type="evidence" value="ECO:0007669"/>
    <property type="project" value="UniProtKB-SubCell"/>
</dbReference>
<dbReference type="NCBIfam" id="TIGR04057">
    <property type="entry name" value="SusC_RagA_signa"/>
    <property type="match status" value="1"/>
</dbReference>
<dbReference type="AlphaFoldDB" id="F5ITK4"/>
<evidence type="ECO:0000256" key="2">
    <source>
        <dbReference type="ARBA" id="ARBA00022448"/>
    </source>
</evidence>
<dbReference type="InterPro" id="IPR000531">
    <property type="entry name" value="Beta-barrel_TonB"/>
</dbReference>
<evidence type="ECO:0000256" key="3">
    <source>
        <dbReference type="ARBA" id="ARBA00022452"/>
    </source>
</evidence>